<keyword evidence="3" id="KW-0472">Membrane</keyword>
<dbReference type="EMBL" id="CAJNRE010010395">
    <property type="protein sequence ID" value="CAF2090404.1"/>
    <property type="molecule type" value="Genomic_DNA"/>
</dbReference>
<feature type="transmembrane region" description="Helical" evidence="3">
    <location>
        <begin position="301"/>
        <end position="319"/>
    </location>
</feature>
<gene>
    <name evidence="5" type="ORF">MBJ925_LOCUS20227</name>
</gene>
<dbReference type="InterPro" id="IPR050300">
    <property type="entry name" value="GDXG_lipolytic_enzyme"/>
</dbReference>
<evidence type="ECO:0000256" key="3">
    <source>
        <dbReference type="SAM" id="Phobius"/>
    </source>
</evidence>
<dbReference type="InterPro" id="IPR029058">
    <property type="entry name" value="AB_hydrolase_fold"/>
</dbReference>
<organism evidence="5 6">
    <name type="scientific">Rotaria magnacalcarata</name>
    <dbReference type="NCBI Taxonomy" id="392030"/>
    <lineage>
        <taxon>Eukaryota</taxon>
        <taxon>Metazoa</taxon>
        <taxon>Spiralia</taxon>
        <taxon>Gnathifera</taxon>
        <taxon>Rotifera</taxon>
        <taxon>Eurotatoria</taxon>
        <taxon>Bdelloidea</taxon>
        <taxon>Philodinida</taxon>
        <taxon>Philodinidae</taxon>
        <taxon>Rotaria</taxon>
    </lineage>
</organism>
<protein>
    <recommendedName>
        <fullName evidence="4">Alpha/beta hydrolase fold-3 domain-containing protein</fullName>
    </recommendedName>
</protein>
<sequence>MQFPATAKEQDVHINREQAEIAHAKINEKLIDYFKGTLQEQNVQANSAEIPISIYTPVDVNTSKLVIFFHGGGWTVCSRKTHQTIVNMLADATKTVWISVEYRRGPEYQFPIWWNDSYEVTRHIIENKQSYGVDSSAKVGLAGDSGGAALSATISRILNNKIDFQILVYGIYDLLRRAPSYKEFIQPMYFLTPETLDWLTTSSFSDMKDLTDSRASALASSSFEGLPPSLFIVAELDPLRDDSYAYQKVLDQAGVKTKLVLIKGVTHAFISLPARSRFHLQPGITFAQHLELQFKQNKHHFIASCALVLLALPRLVTSLTRGCMKTPRNSWLFLFGYLISFLPSTIKFFAYVLPSKICKDKFKNVMKTTMRKLRMTTIRKHLFHDLTGLN</sequence>
<dbReference type="PANTHER" id="PTHR48081:SF8">
    <property type="entry name" value="ALPHA_BETA HYDROLASE FOLD-3 DOMAIN-CONTAINING PROTEIN-RELATED"/>
    <property type="match status" value="1"/>
</dbReference>
<evidence type="ECO:0000313" key="6">
    <source>
        <dbReference type="Proteomes" id="UP000663824"/>
    </source>
</evidence>
<dbReference type="Gene3D" id="3.40.50.1820">
    <property type="entry name" value="alpha/beta hydrolase"/>
    <property type="match status" value="1"/>
</dbReference>
<dbReference type="InterPro" id="IPR002168">
    <property type="entry name" value="Lipase_GDXG_HIS_AS"/>
</dbReference>
<evidence type="ECO:0000259" key="4">
    <source>
        <dbReference type="Pfam" id="PF07859"/>
    </source>
</evidence>
<comment type="caution">
    <text evidence="5">The sequence shown here is derived from an EMBL/GenBank/DDBJ whole genome shotgun (WGS) entry which is preliminary data.</text>
</comment>
<proteinExistence type="inferred from homology"/>
<keyword evidence="2" id="KW-0378">Hydrolase</keyword>
<dbReference type="Proteomes" id="UP000663824">
    <property type="component" value="Unassembled WGS sequence"/>
</dbReference>
<dbReference type="SUPFAM" id="SSF53474">
    <property type="entry name" value="alpha/beta-Hydrolases"/>
    <property type="match status" value="1"/>
</dbReference>
<dbReference type="GO" id="GO:0016787">
    <property type="term" value="F:hydrolase activity"/>
    <property type="evidence" value="ECO:0007669"/>
    <property type="project" value="UniProtKB-KW"/>
</dbReference>
<dbReference type="PANTHER" id="PTHR48081">
    <property type="entry name" value="AB HYDROLASE SUPERFAMILY PROTEIN C4A8.06C"/>
    <property type="match status" value="1"/>
</dbReference>
<keyword evidence="3" id="KW-0812">Transmembrane</keyword>
<accession>A0A816T0N8</accession>
<feature type="domain" description="Alpha/beta hydrolase fold-3" evidence="4">
    <location>
        <begin position="66"/>
        <end position="270"/>
    </location>
</feature>
<evidence type="ECO:0000256" key="2">
    <source>
        <dbReference type="ARBA" id="ARBA00022801"/>
    </source>
</evidence>
<dbReference type="InterPro" id="IPR013094">
    <property type="entry name" value="AB_hydrolase_3"/>
</dbReference>
<evidence type="ECO:0000313" key="5">
    <source>
        <dbReference type="EMBL" id="CAF2090404.1"/>
    </source>
</evidence>
<name>A0A816T0N8_9BILA</name>
<feature type="transmembrane region" description="Helical" evidence="3">
    <location>
        <begin position="331"/>
        <end position="353"/>
    </location>
</feature>
<dbReference type="AlphaFoldDB" id="A0A816T0N8"/>
<dbReference type="PROSITE" id="PS01173">
    <property type="entry name" value="LIPASE_GDXG_HIS"/>
    <property type="match status" value="1"/>
</dbReference>
<reference evidence="5" key="1">
    <citation type="submission" date="2021-02" db="EMBL/GenBank/DDBJ databases">
        <authorList>
            <person name="Nowell W R."/>
        </authorList>
    </citation>
    <scope>NUCLEOTIDE SEQUENCE</scope>
</reference>
<dbReference type="Pfam" id="PF07859">
    <property type="entry name" value="Abhydrolase_3"/>
    <property type="match status" value="1"/>
</dbReference>
<evidence type="ECO:0000256" key="1">
    <source>
        <dbReference type="ARBA" id="ARBA00010515"/>
    </source>
</evidence>
<comment type="similarity">
    <text evidence="1">Belongs to the 'GDXG' lipolytic enzyme family.</text>
</comment>
<keyword evidence="3" id="KW-1133">Transmembrane helix</keyword>